<accession>A0A8C9SW58</accession>
<feature type="domain" description="TRASH" evidence="9">
    <location>
        <begin position="536"/>
        <end position="572"/>
    </location>
</feature>
<feature type="compositionally biased region" description="Polar residues" evidence="8">
    <location>
        <begin position="249"/>
        <end position="274"/>
    </location>
</feature>
<dbReference type="InterPro" id="IPR057926">
    <property type="entry name" value="QRICH1_dom"/>
</dbReference>
<keyword evidence="2" id="KW-0597">Phosphoprotein</keyword>
<dbReference type="Pfam" id="PF12012">
    <property type="entry name" value="DUF3504"/>
    <property type="match status" value="1"/>
</dbReference>
<keyword evidence="11" id="KW-1185">Reference proteome</keyword>
<keyword evidence="5" id="KW-0863">Zinc-finger</keyword>
<proteinExistence type="predicted"/>
<keyword evidence="1" id="KW-1017">Isopeptide bond</keyword>
<evidence type="ECO:0000256" key="4">
    <source>
        <dbReference type="ARBA" id="ARBA00022737"/>
    </source>
</evidence>
<dbReference type="PANTHER" id="PTHR45736">
    <property type="entry name" value="ZINC FINGER MYM-TYPE PROTEIN"/>
    <property type="match status" value="1"/>
</dbReference>
<feature type="region of interest" description="Disordered" evidence="8">
    <location>
        <begin position="1229"/>
        <end position="1256"/>
    </location>
</feature>
<feature type="region of interest" description="Disordered" evidence="8">
    <location>
        <begin position="1"/>
        <end position="172"/>
    </location>
</feature>
<feature type="domain" description="TRASH" evidence="9">
    <location>
        <begin position="682"/>
        <end position="717"/>
    </location>
</feature>
<feature type="domain" description="TRASH" evidence="9">
    <location>
        <begin position="636"/>
        <end position="671"/>
    </location>
</feature>
<feature type="compositionally biased region" description="Polar residues" evidence="8">
    <location>
        <begin position="143"/>
        <end position="152"/>
    </location>
</feature>
<dbReference type="InterPro" id="IPR011017">
    <property type="entry name" value="TRASH_dom"/>
</dbReference>
<keyword evidence="6" id="KW-0862">Zinc</keyword>
<feature type="region of interest" description="Disordered" evidence="8">
    <location>
        <begin position="1329"/>
        <end position="1348"/>
    </location>
</feature>
<reference evidence="10" key="2">
    <citation type="submission" date="2025-08" db="UniProtKB">
        <authorList>
            <consortium name="Ensembl"/>
        </authorList>
    </citation>
    <scope>IDENTIFICATION</scope>
</reference>
<dbReference type="RefSeq" id="XP_029113700.1">
    <property type="nucleotide sequence ID" value="XM_029257867.1"/>
</dbReference>
<evidence type="ECO:0000256" key="7">
    <source>
        <dbReference type="ARBA" id="ARBA00022843"/>
    </source>
</evidence>
<dbReference type="SMART" id="SM00746">
    <property type="entry name" value="TRASH"/>
    <property type="match status" value="10"/>
</dbReference>
<evidence type="ECO:0000313" key="10">
    <source>
        <dbReference type="Ensembl" id="ENSSFOP00015041305.1"/>
    </source>
</evidence>
<feature type="domain" description="TRASH" evidence="9">
    <location>
        <begin position="401"/>
        <end position="436"/>
    </location>
</feature>
<keyword evidence="4" id="KW-0677">Repeat</keyword>
<sequence>MDEGLTEASEASLGCEDANVASEESCYQAATAAGDQSMSGECQKAVGSKTTVPRGRGYDDDDVVLVEATPSATESGSSPVPAPVSRPSSATEAPGPKVAEVTAAAPSAPNRSEPIVIDDEEDPAAPPRSLSSTEPDSEIRIASVTTLGSAGSQAPPAAVATSGSGPGAEQRDMNLMIMNVTSLQDAAPAAGGAVEVEKGLQISSTFSLNPEAQEGHGECPAGGRPTAHSGSSGTFNPGRVSTAREPVQNGETGTHQKPDSWISQSASFPRNQKQPGADSPSPAAPLPKPPVRSPLGSQPTTRAVKVTCANCKKPLKKGQTAYQRKGSAHLFCSTTCLSAFSHRPAPKKNCTMCKKDITTMKGTIVAQVDSSESFQEFCSTGCLASYENKQNPPKTPVKTKCTVCGNLTEIRHEVSFKNVTHKICSDMCFNRYRMANGLIMNCCEQCGDYLPSRASANHFLVIDGQQKRFCCQNCVRDYKQAHGKLTTCSGCKAPCRSFDVTHCIGPSGTMEPYCSTSCMTAHKNKATAVLEAELTCHYCKRNALPQYQATLPDGKVYSFCSSDCVTKFQSASLLAPANGEPAHSSTADAVQLKCNYCRGLFSLKPEILEWENKVYQFCSRTCCEDYKKLHCIVTFCEYCQEEKTLHETVKFSGVKRPFCSEGCKLLYKQDFARRLGLKCVTCNYCSQMCKRGIVKQVDGMQRDFCSESCSKKFHDWYYKAARCDCCKLQGNLLEMVHWRGEVKHFCDQQCLLRFYCQQNEPNMSTQKGPENVAMGYGSQSQGAKTPGYNQAMVPGYAGGGLLKDAKNKAVLCKPLTMTKATYCKPHMQSKNCQTEEPGLEVVKKEYVPVPIPVPVYVPVPMNLYAQTTPAPLTLPVPIPVPVFLPGTSGTNPVAKTQTPSDSAERTEMIAEEKPDREEVKLEGVEGGCVKDEPLKSESRSCSDAGEQDEEDEESADPYDTDLDLEDDLPQVPGLDPAADLLMAEISFSLPPILGEEKEDSSRPVIRRKGHKRRAAEEGSAPASPSGPTEDTLFPLKPRYGLNAWKRWVLTVTTQAHESKAELQEAKRARLKRNVLSLGAAELNHALSRFVSEVRRPSGDCYAPDCIFYLCLGIQQHLRENGRTDDIFGDPCYEQFGQALTKVLKGWQPSVLPDGSLWSRVEERCLWSCRLLGAHSPASLLRSLVYLNTKYFGLRTVEQHLRLSFGNVYGQRGGSPHACIRIPSISLERQVKTGSGKRKRKDEDEDGTADDDGAAGASRCPIKKHECHLYELYLSKCPVSLKQRTDVFYVKPETSCKTDSPLWYSSTPLERTALESFLSHALLTKDLYMERSRSDEEEDEVEEDYASSQ</sequence>
<feature type="compositionally biased region" description="Pro residues" evidence="8">
    <location>
        <begin position="282"/>
        <end position="292"/>
    </location>
</feature>
<dbReference type="Ensembl" id="ENSSFOT00015043759.1">
    <property type="protein sequence ID" value="ENSSFOP00015041305.1"/>
    <property type="gene ID" value="ENSSFOG00015001277.2"/>
</dbReference>
<dbReference type="GeneTree" id="ENSGT00940000157028"/>
<feature type="domain" description="TRASH" evidence="9">
    <location>
        <begin position="443"/>
        <end position="482"/>
    </location>
</feature>
<dbReference type="InterPro" id="IPR021893">
    <property type="entry name" value="ZMYM2-like_C"/>
</dbReference>
<name>A0A8C9SW58_SCLFO</name>
<dbReference type="GO" id="GO:0008270">
    <property type="term" value="F:zinc ion binding"/>
    <property type="evidence" value="ECO:0007669"/>
    <property type="project" value="UniProtKB-KW"/>
</dbReference>
<dbReference type="InterPro" id="IPR051284">
    <property type="entry name" value="ZnF_MYMT-QRICH1"/>
</dbReference>
<evidence type="ECO:0000256" key="3">
    <source>
        <dbReference type="ARBA" id="ARBA00022723"/>
    </source>
</evidence>
<feature type="region of interest" description="Disordered" evidence="8">
    <location>
        <begin position="993"/>
        <end position="1031"/>
    </location>
</feature>
<gene>
    <name evidence="10" type="primary">ZMYM2</name>
    <name evidence="10" type="synonym">zmym2</name>
</gene>
<evidence type="ECO:0000313" key="11">
    <source>
        <dbReference type="Proteomes" id="UP000694397"/>
    </source>
</evidence>
<organism evidence="10 11">
    <name type="scientific">Scleropages formosus</name>
    <name type="common">Asian bonytongue</name>
    <name type="synonym">Osteoglossum formosum</name>
    <dbReference type="NCBI Taxonomy" id="113540"/>
    <lineage>
        <taxon>Eukaryota</taxon>
        <taxon>Metazoa</taxon>
        <taxon>Chordata</taxon>
        <taxon>Craniata</taxon>
        <taxon>Vertebrata</taxon>
        <taxon>Euteleostomi</taxon>
        <taxon>Actinopterygii</taxon>
        <taxon>Neopterygii</taxon>
        <taxon>Teleostei</taxon>
        <taxon>Osteoglossocephala</taxon>
        <taxon>Osteoglossomorpha</taxon>
        <taxon>Osteoglossiformes</taxon>
        <taxon>Osteoglossidae</taxon>
        <taxon>Scleropages</taxon>
    </lineage>
</organism>
<reference evidence="10" key="3">
    <citation type="submission" date="2025-09" db="UniProtKB">
        <authorList>
            <consortium name="Ensembl"/>
        </authorList>
    </citation>
    <scope>IDENTIFICATION</scope>
</reference>
<dbReference type="SUPFAM" id="SSF57716">
    <property type="entry name" value="Glucocorticoid receptor-like (DNA-binding domain)"/>
    <property type="match status" value="1"/>
</dbReference>
<feature type="compositionally biased region" description="Polar residues" evidence="8">
    <location>
        <begin position="887"/>
        <end position="901"/>
    </location>
</feature>
<dbReference type="Pfam" id="PF25561">
    <property type="entry name" value="QRICH1"/>
    <property type="match status" value="1"/>
</dbReference>
<feature type="compositionally biased region" description="Acidic residues" evidence="8">
    <location>
        <begin position="1334"/>
        <end position="1348"/>
    </location>
</feature>
<evidence type="ECO:0000256" key="1">
    <source>
        <dbReference type="ARBA" id="ARBA00022499"/>
    </source>
</evidence>
<feature type="compositionally biased region" description="Acidic residues" evidence="8">
    <location>
        <begin position="1242"/>
        <end position="1252"/>
    </location>
</feature>
<reference evidence="10 11" key="1">
    <citation type="submission" date="2019-04" db="EMBL/GenBank/DDBJ databases">
        <authorList>
            <consortium name="Wellcome Sanger Institute Data Sharing"/>
        </authorList>
    </citation>
    <scope>NUCLEOTIDE SEQUENCE [LARGE SCALE GENOMIC DNA]</scope>
</reference>
<dbReference type="Proteomes" id="UP000694397">
    <property type="component" value="Chromosome 14"/>
</dbReference>
<dbReference type="GeneID" id="108926863"/>
<feature type="domain" description="TRASH" evidence="9">
    <location>
        <begin position="308"/>
        <end position="344"/>
    </location>
</feature>
<keyword evidence="3" id="KW-0479">Metal-binding</keyword>
<protein>
    <submittedName>
        <fullName evidence="10">Zinc finger MYM-type containing 2</fullName>
    </submittedName>
</protein>
<evidence type="ECO:0000256" key="5">
    <source>
        <dbReference type="ARBA" id="ARBA00022771"/>
    </source>
</evidence>
<evidence type="ECO:0000256" key="8">
    <source>
        <dbReference type="SAM" id="MobiDB-lite"/>
    </source>
</evidence>
<feature type="compositionally biased region" description="Basic residues" evidence="8">
    <location>
        <begin position="1004"/>
        <end position="1013"/>
    </location>
</feature>
<feature type="domain" description="TRASH" evidence="9">
    <location>
        <begin position="350"/>
        <end position="390"/>
    </location>
</feature>
<feature type="domain" description="TRASH" evidence="9">
    <location>
        <begin position="594"/>
        <end position="630"/>
    </location>
</feature>
<evidence type="ECO:0000259" key="9">
    <source>
        <dbReference type="SMART" id="SM00746"/>
    </source>
</evidence>
<feature type="compositionally biased region" description="Basic and acidic residues" evidence="8">
    <location>
        <begin position="902"/>
        <end position="940"/>
    </location>
</feature>
<feature type="compositionally biased region" description="Low complexity" evidence="8">
    <location>
        <begin position="75"/>
        <end position="90"/>
    </location>
</feature>
<evidence type="ECO:0000256" key="2">
    <source>
        <dbReference type="ARBA" id="ARBA00022553"/>
    </source>
</evidence>
<feature type="region of interest" description="Disordered" evidence="8">
    <location>
        <begin position="887"/>
        <end position="974"/>
    </location>
</feature>
<dbReference type="PANTHER" id="PTHR45736:SF6">
    <property type="entry name" value="ZINC FINGER MYM-TYPE PROTEIN 2"/>
    <property type="match status" value="1"/>
</dbReference>
<dbReference type="CTD" id="7750"/>
<feature type="compositionally biased region" description="Low complexity" evidence="8">
    <location>
        <begin position="1017"/>
        <end position="1027"/>
    </location>
</feature>
<keyword evidence="7" id="KW-0832">Ubl conjugation</keyword>
<feature type="region of interest" description="Disordered" evidence="8">
    <location>
        <begin position="210"/>
        <end position="300"/>
    </location>
</feature>
<feature type="domain" description="TRASH" evidence="9">
    <location>
        <begin position="723"/>
        <end position="758"/>
    </location>
</feature>
<feature type="compositionally biased region" description="Acidic residues" evidence="8">
    <location>
        <begin position="945"/>
        <end position="968"/>
    </location>
</feature>
<feature type="domain" description="TRASH" evidence="9">
    <location>
        <begin position="488"/>
        <end position="526"/>
    </location>
</feature>
<dbReference type="Pfam" id="PF06467">
    <property type="entry name" value="zf-FCS"/>
    <property type="match status" value="10"/>
</dbReference>
<dbReference type="KEGG" id="sfm:108926863"/>
<dbReference type="OrthoDB" id="10025028at2759"/>
<evidence type="ECO:0000256" key="6">
    <source>
        <dbReference type="ARBA" id="ARBA00022833"/>
    </source>
</evidence>
<dbReference type="InterPro" id="IPR010507">
    <property type="entry name" value="Znf_MYM"/>
</dbReference>